<name>A0A061ARU3_RHOTO</name>
<dbReference type="InterPro" id="IPR017441">
    <property type="entry name" value="Protein_kinase_ATP_BS"/>
</dbReference>
<accession>A0A061ARU3</accession>
<dbReference type="GO" id="GO:0004674">
    <property type="term" value="F:protein serine/threonine kinase activity"/>
    <property type="evidence" value="ECO:0007669"/>
    <property type="project" value="UniProtKB-KW"/>
</dbReference>
<dbReference type="SMART" id="SM00220">
    <property type="entry name" value="S_TKc"/>
    <property type="match status" value="1"/>
</dbReference>
<feature type="binding site" evidence="6">
    <location>
        <position position="225"/>
    </location>
    <ligand>
        <name>ATP</name>
        <dbReference type="ChEBI" id="CHEBI:30616"/>
    </ligand>
</feature>
<dbReference type="InterPro" id="IPR000719">
    <property type="entry name" value="Prot_kinase_dom"/>
</dbReference>
<dbReference type="PROSITE" id="PS00108">
    <property type="entry name" value="PROTEIN_KINASE_ST"/>
    <property type="match status" value="1"/>
</dbReference>
<keyword evidence="2" id="KW-0808">Transferase</keyword>
<dbReference type="PANTHER" id="PTHR45646:SF11">
    <property type="entry name" value="SERINE_THREONINE-PROTEIN KINASE DOA"/>
    <property type="match status" value="1"/>
</dbReference>
<dbReference type="Gene3D" id="1.10.510.10">
    <property type="entry name" value="Transferase(Phosphotransferase) domain 1"/>
    <property type="match status" value="1"/>
</dbReference>
<dbReference type="SUPFAM" id="SSF56112">
    <property type="entry name" value="Protein kinase-like (PK-like)"/>
    <property type="match status" value="1"/>
</dbReference>
<feature type="compositionally biased region" description="Basic and acidic residues" evidence="7">
    <location>
        <begin position="152"/>
        <end position="162"/>
    </location>
</feature>
<dbReference type="GO" id="GO:0005524">
    <property type="term" value="F:ATP binding"/>
    <property type="evidence" value="ECO:0007669"/>
    <property type="project" value="UniProtKB-UniRule"/>
</dbReference>
<dbReference type="EMBL" id="LK052938">
    <property type="protein sequence ID" value="CDR38065.1"/>
    <property type="molecule type" value="Genomic_DNA"/>
</dbReference>
<reference evidence="9" key="1">
    <citation type="journal article" date="2014" name="Genome Announc.">
        <title>Draft genome sequence of Rhodosporidium toruloides CECT1137, an oleaginous yeast of biotechnological interest.</title>
        <authorList>
            <person name="Morin N."/>
            <person name="Calcas X."/>
            <person name="Devillers H."/>
            <person name="Durrens P."/>
            <person name="Sherman D.J."/>
            <person name="Nicaud J.-M."/>
            <person name="Neuveglise C."/>
        </authorList>
    </citation>
    <scope>NUCLEOTIDE SEQUENCE</scope>
    <source>
        <strain evidence="9">CECT1137</strain>
    </source>
</reference>
<dbReference type="InterPro" id="IPR051175">
    <property type="entry name" value="CLK_kinases"/>
</dbReference>
<keyword evidence="5 6" id="KW-0067">ATP-binding</keyword>
<evidence type="ECO:0000259" key="8">
    <source>
        <dbReference type="PROSITE" id="PS50011"/>
    </source>
</evidence>
<protein>
    <submittedName>
        <fullName evidence="9">RHTO0S03e02784g1_1</fullName>
    </submittedName>
</protein>
<keyword evidence="1" id="KW-0723">Serine/threonine-protein kinase</keyword>
<evidence type="ECO:0000256" key="6">
    <source>
        <dbReference type="PROSITE-ProRule" id="PRU10141"/>
    </source>
</evidence>
<gene>
    <name evidence="9" type="ORF">RHTO0S_03e02784g</name>
</gene>
<dbReference type="OrthoDB" id="283111at2759"/>
<feature type="region of interest" description="Disordered" evidence="7">
    <location>
        <begin position="1"/>
        <end position="29"/>
    </location>
</feature>
<dbReference type="PROSITE" id="PS00107">
    <property type="entry name" value="PROTEIN_KINASE_ATP"/>
    <property type="match status" value="1"/>
</dbReference>
<feature type="region of interest" description="Disordered" evidence="7">
    <location>
        <begin position="47"/>
        <end position="111"/>
    </location>
</feature>
<dbReference type="AlphaFoldDB" id="A0A061ARU3"/>
<feature type="compositionally biased region" description="Low complexity" evidence="7">
    <location>
        <begin position="132"/>
        <end position="143"/>
    </location>
</feature>
<dbReference type="Gene3D" id="3.30.200.20">
    <property type="entry name" value="Phosphorylase Kinase, domain 1"/>
    <property type="match status" value="1"/>
</dbReference>
<evidence type="ECO:0000256" key="3">
    <source>
        <dbReference type="ARBA" id="ARBA00022741"/>
    </source>
</evidence>
<feature type="domain" description="Protein kinase" evidence="8">
    <location>
        <begin position="196"/>
        <end position="530"/>
    </location>
</feature>
<proteinExistence type="predicted"/>
<dbReference type="InterPro" id="IPR008271">
    <property type="entry name" value="Ser/Thr_kinase_AS"/>
</dbReference>
<dbReference type="InterPro" id="IPR011009">
    <property type="entry name" value="Kinase-like_dom_sf"/>
</dbReference>
<feature type="region of interest" description="Disordered" evidence="7">
    <location>
        <begin position="132"/>
        <end position="171"/>
    </location>
</feature>
<dbReference type="GO" id="GO:0043484">
    <property type="term" value="P:regulation of RNA splicing"/>
    <property type="evidence" value="ECO:0007669"/>
    <property type="project" value="TreeGrafter"/>
</dbReference>
<evidence type="ECO:0000256" key="1">
    <source>
        <dbReference type="ARBA" id="ARBA00022527"/>
    </source>
</evidence>
<organism evidence="9">
    <name type="scientific">Rhodotorula toruloides</name>
    <name type="common">Yeast</name>
    <name type="synonym">Rhodosporidium toruloides</name>
    <dbReference type="NCBI Taxonomy" id="5286"/>
    <lineage>
        <taxon>Eukaryota</taxon>
        <taxon>Fungi</taxon>
        <taxon>Dikarya</taxon>
        <taxon>Basidiomycota</taxon>
        <taxon>Pucciniomycotina</taxon>
        <taxon>Microbotryomycetes</taxon>
        <taxon>Sporidiobolales</taxon>
        <taxon>Sporidiobolaceae</taxon>
        <taxon>Rhodotorula</taxon>
    </lineage>
</organism>
<evidence type="ECO:0000256" key="5">
    <source>
        <dbReference type="ARBA" id="ARBA00022840"/>
    </source>
</evidence>
<dbReference type="GO" id="GO:0005634">
    <property type="term" value="C:nucleus"/>
    <property type="evidence" value="ECO:0007669"/>
    <property type="project" value="TreeGrafter"/>
</dbReference>
<evidence type="ECO:0000256" key="7">
    <source>
        <dbReference type="SAM" id="MobiDB-lite"/>
    </source>
</evidence>
<dbReference type="PANTHER" id="PTHR45646">
    <property type="entry name" value="SERINE/THREONINE-PROTEIN KINASE DOA-RELATED"/>
    <property type="match status" value="1"/>
</dbReference>
<sequence>MATRTATMPRTREYGGRFANGNAAPPARREGVEYSVNYVTNSAGQTEEVLTLADTPEPAAAAASTSRAAPAEASSSAGSSSRARNDPYSGYQQPPAKKRKSDVGAGQAGSDAQGVGYASNYTTVAQNYPYQPPQQQYRNAYQPGPTTGTKRKHDDYDRDNRQKAKQSAPASYADSEGHFIVTVGAVVTDASRRQEYHIERLLGQGTFGKVVSARCKQDNKRYAVKIIRAVHKYQEAAKTEIRVLERLVRADQHNLKKCIPLVAHFDFYGHTCLVTPLLSASVFDFLKENRYEPFPLSHVQKFAKQLLTSIEFVHDNGLVHTDLKPENILLEDTDSVIVPNRRNMNRKILRNTNIQLIDFGSATFDKEYHAQIVSTRHYRAPEIILNMGWSFPCDMWSIGCILVEFITGEALFQTHDNLEHLAMMERVFGQMPSSVAKTGYKSILRTHPDWFKQAPPTGRARTSKEVLLNFPQATTPKQSTKFVRGMRELKDIIKPQDVASQRFLELCTGLLKWDVRDRLNVKQALAHPFFKISDIMDEGNPAYREQQAQAQQARAPAAQR</sequence>
<dbReference type="PROSITE" id="PS50011">
    <property type="entry name" value="PROTEIN_KINASE_DOM"/>
    <property type="match status" value="1"/>
</dbReference>
<evidence type="ECO:0000313" key="9">
    <source>
        <dbReference type="EMBL" id="CDR38065.1"/>
    </source>
</evidence>
<evidence type="ECO:0000256" key="2">
    <source>
        <dbReference type="ARBA" id="ARBA00022679"/>
    </source>
</evidence>
<keyword evidence="4" id="KW-0418">Kinase</keyword>
<dbReference type="Pfam" id="PF00069">
    <property type="entry name" value="Pkinase"/>
    <property type="match status" value="1"/>
</dbReference>
<evidence type="ECO:0000256" key="4">
    <source>
        <dbReference type="ARBA" id="ARBA00022777"/>
    </source>
</evidence>
<keyword evidence="3 6" id="KW-0547">Nucleotide-binding</keyword>
<feature type="compositionally biased region" description="Low complexity" evidence="7">
    <location>
        <begin position="59"/>
        <end position="82"/>
    </location>
</feature>
<dbReference type="CDD" id="cd14134">
    <property type="entry name" value="PKc_CLK"/>
    <property type="match status" value="1"/>
</dbReference>